<protein>
    <submittedName>
        <fullName evidence="1">Uncharacterized protein</fullName>
    </submittedName>
</protein>
<proteinExistence type="predicted"/>
<gene>
    <name evidence="1" type="ORF">AVDCRST_MAG12-725</name>
</gene>
<organism evidence="1">
    <name type="scientific">uncultured Rubrobacteraceae bacterium</name>
    <dbReference type="NCBI Taxonomy" id="349277"/>
    <lineage>
        <taxon>Bacteria</taxon>
        <taxon>Bacillati</taxon>
        <taxon>Actinomycetota</taxon>
        <taxon>Rubrobacteria</taxon>
        <taxon>Rubrobacterales</taxon>
        <taxon>Rubrobacteraceae</taxon>
        <taxon>environmental samples</taxon>
    </lineage>
</organism>
<name>A0A6J4RCT7_9ACTN</name>
<dbReference type="EMBL" id="CADCVK010000123">
    <property type="protein sequence ID" value="CAA9470426.1"/>
    <property type="molecule type" value="Genomic_DNA"/>
</dbReference>
<dbReference type="AlphaFoldDB" id="A0A6J4RCT7"/>
<sequence length="33" mass="3539">GPGPRGVYFGRKKHLGRLSRKPAGLSQVFAGDE</sequence>
<evidence type="ECO:0000313" key="1">
    <source>
        <dbReference type="EMBL" id="CAA9470426.1"/>
    </source>
</evidence>
<feature type="non-terminal residue" evidence="1">
    <location>
        <position position="1"/>
    </location>
</feature>
<accession>A0A6J4RCT7</accession>
<feature type="non-terminal residue" evidence="1">
    <location>
        <position position="33"/>
    </location>
</feature>
<reference evidence="1" key="1">
    <citation type="submission" date="2020-02" db="EMBL/GenBank/DDBJ databases">
        <authorList>
            <person name="Meier V. D."/>
        </authorList>
    </citation>
    <scope>NUCLEOTIDE SEQUENCE</scope>
    <source>
        <strain evidence="1">AVDCRST_MAG12</strain>
    </source>
</reference>